<feature type="domain" description="SnoaL-like" evidence="2">
    <location>
        <begin position="36"/>
        <end position="148"/>
    </location>
</feature>
<protein>
    <recommendedName>
        <fullName evidence="2">SnoaL-like domain-containing protein</fullName>
    </recommendedName>
</protein>
<accession>A0A1H1K095</accession>
<evidence type="ECO:0000256" key="1">
    <source>
        <dbReference type="SAM" id="SignalP"/>
    </source>
</evidence>
<dbReference type="InterPro" id="IPR011944">
    <property type="entry name" value="Steroid_delta5-4_isomerase"/>
</dbReference>
<keyword evidence="4" id="KW-1185">Reference proteome</keyword>
<gene>
    <name evidence="3" type="ORF">SAMN05443245_7700</name>
</gene>
<sequence length="160" mass="17206">MTSWKDNFASVLLSASLLTVLPVAYAATPRQSELLDAATRLGAQYDANYAIQDPNAMAALYAPDGVLVSPAGNIIHGHDALVEYYRNRFANGAVKHHIEMQEVHVQGNGGYGVAHITIQSKDPSGELHTETGNLVAVFVKSADGWHFRLIEPSIPPKSGN</sequence>
<proteinExistence type="predicted"/>
<evidence type="ECO:0000313" key="4">
    <source>
        <dbReference type="Proteomes" id="UP000183487"/>
    </source>
</evidence>
<dbReference type="OrthoDB" id="9103475at2"/>
<name>A0A1H1K095_9BURK</name>
<dbReference type="AlphaFoldDB" id="A0A1H1K095"/>
<feature type="chain" id="PRO_5010332586" description="SnoaL-like domain-containing protein" evidence="1">
    <location>
        <begin position="27"/>
        <end position="160"/>
    </location>
</feature>
<dbReference type="EMBL" id="FNKP01000004">
    <property type="protein sequence ID" value="SDR55482.1"/>
    <property type="molecule type" value="Genomic_DNA"/>
</dbReference>
<reference evidence="4" key="1">
    <citation type="submission" date="2016-10" db="EMBL/GenBank/DDBJ databases">
        <authorList>
            <person name="Varghese N."/>
            <person name="Submissions S."/>
        </authorList>
    </citation>
    <scope>NUCLEOTIDE SEQUENCE [LARGE SCALE GENOMIC DNA]</scope>
    <source>
        <strain evidence="4">GAS106B</strain>
    </source>
</reference>
<evidence type="ECO:0000259" key="2">
    <source>
        <dbReference type="Pfam" id="PF13577"/>
    </source>
</evidence>
<dbReference type="InterPro" id="IPR037401">
    <property type="entry name" value="SnoaL-like"/>
</dbReference>
<dbReference type="Pfam" id="PF13577">
    <property type="entry name" value="SnoaL_4"/>
    <property type="match status" value="1"/>
</dbReference>
<organism evidence="3 4">
    <name type="scientific">Paraburkholderia fungorum</name>
    <dbReference type="NCBI Taxonomy" id="134537"/>
    <lineage>
        <taxon>Bacteria</taxon>
        <taxon>Pseudomonadati</taxon>
        <taxon>Pseudomonadota</taxon>
        <taxon>Betaproteobacteria</taxon>
        <taxon>Burkholderiales</taxon>
        <taxon>Burkholderiaceae</taxon>
        <taxon>Paraburkholderia</taxon>
    </lineage>
</organism>
<dbReference type="InterPro" id="IPR032710">
    <property type="entry name" value="NTF2-like_dom_sf"/>
</dbReference>
<dbReference type="RefSeq" id="WP_074774798.1">
    <property type="nucleotide sequence ID" value="NZ_FNKP01000004.1"/>
</dbReference>
<evidence type="ECO:0000313" key="3">
    <source>
        <dbReference type="EMBL" id="SDR55482.1"/>
    </source>
</evidence>
<dbReference type="Gene3D" id="3.10.450.50">
    <property type="match status" value="1"/>
</dbReference>
<dbReference type="SUPFAM" id="SSF54427">
    <property type="entry name" value="NTF2-like"/>
    <property type="match status" value="1"/>
</dbReference>
<dbReference type="NCBIfam" id="TIGR02246">
    <property type="entry name" value="SgcJ/EcaC family oxidoreductase"/>
    <property type="match status" value="1"/>
</dbReference>
<dbReference type="Proteomes" id="UP000183487">
    <property type="component" value="Unassembled WGS sequence"/>
</dbReference>
<keyword evidence="1" id="KW-0732">Signal</keyword>
<feature type="signal peptide" evidence="1">
    <location>
        <begin position="1"/>
        <end position="26"/>
    </location>
</feature>